<keyword evidence="10 11" id="KW-0407">Ion channel</keyword>
<keyword evidence="15" id="KW-1185">Reference proteome</keyword>
<accession>T1F0G5</accession>
<keyword evidence="6" id="KW-0915">Sodium</keyword>
<dbReference type="GO" id="GO:0035725">
    <property type="term" value="P:sodium ion transmembrane transport"/>
    <property type="evidence" value="ECO:0000318"/>
    <property type="project" value="GO_Central"/>
</dbReference>
<evidence type="ECO:0000256" key="4">
    <source>
        <dbReference type="ARBA" id="ARBA00022692"/>
    </source>
</evidence>
<evidence type="ECO:0000256" key="1">
    <source>
        <dbReference type="ARBA" id="ARBA00004141"/>
    </source>
</evidence>
<dbReference type="eggNOG" id="KOG4294">
    <property type="taxonomic scope" value="Eukaryota"/>
</dbReference>
<evidence type="ECO:0000313" key="15">
    <source>
        <dbReference type="Proteomes" id="UP000015101"/>
    </source>
</evidence>
<comment type="similarity">
    <text evidence="11">Belongs to the amiloride-sensitive sodium channel (TC 1.A.6) family.</text>
</comment>
<dbReference type="EMBL" id="KB095959">
    <property type="protein sequence ID" value="ESO09375.1"/>
    <property type="molecule type" value="Genomic_DNA"/>
</dbReference>
<evidence type="ECO:0000256" key="8">
    <source>
        <dbReference type="ARBA" id="ARBA00023136"/>
    </source>
</evidence>
<reference evidence="14" key="3">
    <citation type="submission" date="2015-06" db="UniProtKB">
        <authorList>
            <consortium name="EnsemblMetazoa"/>
        </authorList>
    </citation>
    <scope>IDENTIFICATION</scope>
</reference>
<keyword evidence="9 11" id="KW-0739">Sodium transport</keyword>
<dbReference type="Pfam" id="PF00858">
    <property type="entry name" value="ASC"/>
    <property type="match status" value="1"/>
</dbReference>
<evidence type="ECO:0000313" key="13">
    <source>
        <dbReference type="EMBL" id="ESO09375.1"/>
    </source>
</evidence>
<keyword evidence="5 12" id="KW-1133">Transmembrane helix</keyword>
<evidence type="ECO:0000256" key="7">
    <source>
        <dbReference type="ARBA" id="ARBA00023065"/>
    </source>
</evidence>
<protein>
    <submittedName>
        <fullName evidence="13 14">Uncharacterized protein</fullName>
    </submittedName>
</protein>
<dbReference type="GO" id="GO:0015280">
    <property type="term" value="F:ligand-gated sodium channel activity"/>
    <property type="evidence" value="ECO:0000318"/>
    <property type="project" value="GO_Central"/>
</dbReference>
<evidence type="ECO:0000256" key="12">
    <source>
        <dbReference type="SAM" id="Phobius"/>
    </source>
</evidence>
<evidence type="ECO:0000313" key="14">
    <source>
        <dbReference type="EnsemblMetazoa" id="HelroP168356"/>
    </source>
</evidence>
<keyword evidence="4 11" id="KW-0812">Transmembrane</keyword>
<dbReference type="OMA" id="PCHARDF"/>
<dbReference type="CTD" id="20202315"/>
<dbReference type="HOGENOM" id="CLU_020415_3_1_1"/>
<keyword evidence="8 12" id="KW-0472">Membrane</keyword>
<evidence type="ECO:0000256" key="5">
    <source>
        <dbReference type="ARBA" id="ARBA00022989"/>
    </source>
</evidence>
<dbReference type="GeneID" id="20202315"/>
<feature type="transmembrane region" description="Helical" evidence="12">
    <location>
        <begin position="473"/>
        <end position="492"/>
    </location>
</feature>
<reference evidence="13 15" key="2">
    <citation type="journal article" date="2013" name="Nature">
        <title>Insights into bilaterian evolution from three spiralian genomes.</title>
        <authorList>
            <person name="Simakov O."/>
            <person name="Marletaz F."/>
            <person name="Cho S.J."/>
            <person name="Edsinger-Gonzales E."/>
            <person name="Havlak P."/>
            <person name="Hellsten U."/>
            <person name="Kuo D.H."/>
            <person name="Larsson T."/>
            <person name="Lv J."/>
            <person name="Arendt D."/>
            <person name="Savage R."/>
            <person name="Osoegawa K."/>
            <person name="de Jong P."/>
            <person name="Grimwood J."/>
            <person name="Chapman J.A."/>
            <person name="Shapiro H."/>
            <person name="Aerts A."/>
            <person name="Otillar R.P."/>
            <person name="Terry A.Y."/>
            <person name="Boore J.L."/>
            <person name="Grigoriev I.V."/>
            <person name="Lindberg D.R."/>
            <person name="Seaver E.C."/>
            <person name="Weisblat D.A."/>
            <person name="Putnam N.H."/>
            <person name="Rokhsar D.S."/>
        </authorList>
    </citation>
    <scope>NUCLEOTIDE SEQUENCE</scope>
</reference>
<evidence type="ECO:0000256" key="6">
    <source>
        <dbReference type="ARBA" id="ARBA00023053"/>
    </source>
</evidence>
<comment type="subcellular location">
    <subcellularLocation>
        <location evidence="1">Membrane</location>
        <topology evidence="1">Multi-pass membrane protein</topology>
    </subcellularLocation>
</comment>
<organism evidence="14 15">
    <name type="scientific">Helobdella robusta</name>
    <name type="common">Californian leech</name>
    <dbReference type="NCBI Taxonomy" id="6412"/>
    <lineage>
        <taxon>Eukaryota</taxon>
        <taxon>Metazoa</taxon>
        <taxon>Spiralia</taxon>
        <taxon>Lophotrochozoa</taxon>
        <taxon>Annelida</taxon>
        <taxon>Clitellata</taxon>
        <taxon>Hirudinea</taxon>
        <taxon>Rhynchobdellida</taxon>
        <taxon>Glossiphoniidae</taxon>
        <taxon>Helobdella</taxon>
    </lineage>
</organism>
<dbReference type="Gene3D" id="2.60.470.10">
    <property type="entry name" value="Acid-sensing ion channels like domains"/>
    <property type="match status" value="1"/>
</dbReference>
<dbReference type="KEGG" id="hro:HELRODRAFT_168356"/>
<dbReference type="OrthoDB" id="6021021at2759"/>
<evidence type="ECO:0000256" key="2">
    <source>
        <dbReference type="ARBA" id="ARBA00022448"/>
    </source>
</evidence>
<dbReference type="RefSeq" id="XP_009012468.1">
    <property type="nucleotide sequence ID" value="XM_009014220.1"/>
</dbReference>
<dbReference type="GO" id="GO:0005886">
    <property type="term" value="C:plasma membrane"/>
    <property type="evidence" value="ECO:0000318"/>
    <property type="project" value="GO_Central"/>
</dbReference>
<keyword evidence="7 11" id="KW-0406">Ion transport</keyword>
<dbReference type="PRINTS" id="PR01078">
    <property type="entry name" value="AMINACHANNEL"/>
</dbReference>
<sequence length="521" mass="59629">MEDKRVDQDGTNDEGDLSKIWSEFASVTTSHGIQRMNNAKSKKYLKYEVDVNFKVEQAKSLKFPAVTICNNNPIRKSLLKSSPAFEQIHALVEEYVQIYKFSFCRDNDSLSEDSYENEEASDCIPFSEASVSEFEKSLDTDVGVRIKETYEALEESYKFDAGHQFDQLILDCEFAGVSCMDTNDFVHTVNNVYGNCYTFNSALLAKEIKVTKLSGPKYGLKITFNVEQNEYIETSETAGLRVLIHDPQRMPFPEDEGFLVATNALTHVAVEVVCFVRGNFLLVTFYYKETMLRMNGSYGNCYAEGLPKETNYQHQYNLSYCQKGCHYTRLSEEIYHRRACVDVKFTAMLNVPKSRKICSTSNEIEKNCANETLAAYEDGLLFGYEMCPPPCKENIYKTSISSSKWPAKNTKDLMASFIDKICRVAEHEDKSCNIDIKDCGMLFIYFETLSHLIVEESPSYEFHQLLSDIGGVLGLYIGFSLLTIVEFIELIFEICRARFRKRCLRRKKISNARSAELRQLS</sequence>
<dbReference type="Gene3D" id="1.10.287.770">
    <property type="entry name" value="YojJ-like"/>
    <property type="match status" value="1"/>
</dbReference>
<dbReference type="PANTHER" id="PTHR11690">
    <property type="entry name" value="AMILORIDE-SENSITIVE SODIUM CHANNEL-RELATED"/>
    <property type="match status" value="1"/>
</dbReference>
<dbReference type="AlphaFoldDB" id="T1F0G5"/>
<keyword evidence="2 11" id="KW-0813">Transport</keyword>
<dbReference type="EMBL" id="AMQM01002955">
    <property type="status" value="NOT_ANNOTATED_CDS"/>
    <property type="molecule type" value="Genomic_DNA"/>
</dbReference>
<proteinExistence type="inferred from homology"/>
<evidence type="ECO:0000256" key="10">
    <source>
        <dbReference type="ARBA" id="ARBA00023303"/>
    </source>
</evidence>
<reference evidence="15" key="1">
    <citation type="submission" date="2012-12" db="EMBL/GenBank/DDBJ databases">
        <authorList>
            <person name="Hellsten U."/>
            <person name="Grimwood J."/>
            <person name="Chapman J.A."/>
            <person name="Shapiro H."/>
            <person name="Aerts A."/>
            <person name="Otillar R.P."/>
            <person name="Terry A.Y."/>
            <person name="Boore J.L."/>
            <person name="Simakov O."/>
            <person name="Marletaz F."/>
            <person name="Cho S.-J."/>
            <person name="Edsinger-Gonzales E."/>
            <person name="Havlak P."/>
            <person name="Kuo D.-H."/>
            <person name="Larsson T."/>
            <person name="Lv J."/>
            <person name="Arendt D."/>
            <person name="Savage R."/>
            <person name="Osoegawa K."/>
            <person name="de Jong P."/>
            <person name="Lindberg D.R."/>
            <person name="Seaver E.C."/>
            <person name="Weisblat D.A."/>
            <person name="Putnam N.H."/>
            <person name="Grigoriev I.V."/>
            <person name="Rokhsar D.S."/>
        </authorList>
    </citation>
    <scope>NUCLEOTIDE SEQUENCE</scope>
</reference>
<dbReference type="PANTHER" id="PTHR11690:SF248">
    <property type="entry name" value="PICKPOCKET 17, ISOFORM A"/>
    <property type="match status" value="1"/>
</dbReference>
<dbReference type="InterPro" id="IPR001873">
    <property type="entry name" value="ENaC"/>
</dbReference>
<dbReference type="InParanoid" id="T1F0G5"/>
<evidence type="ECO:0000256" key="3">
    <source>
        <dbReference type="ARBA" id="ARBA00022461"/>
    </source>
</evidence>
<evidence type="ECO:0000256" key="9">
    <source>
        <dbReference type="ARBA" id="ARBA00023201"/>
    </source>
</evidence>
<evidence type="ECO:0000256" key="11">
    <source>
        <dbReference type="RuleBase" id="RU000679"/>
    </source>
</evidence>
<dbReference type="EnsemblMetazoa" id="HelroT168356">
    <property type="protein sequence ID" value="HelroP168356"/>
    <property type="gene ID" value="HelroG168356"/>
</dbReference>
<keyword evidence="3 11" id="KW-0894">Sodium channel</keyword>
<dbReference type="Proteomes" id="UP000015101">
    <property type="component" value="Unassembled WGS sequence"/>
</dbReference>
<gene>
    <name evidence="14" type="primary">20202315</name>
    <name evidence="13" type="ORF">HELRODRAFT_168356</name>
</gene>
<name>T1F0G5_HELRO</name>